<dbReference type="Pfam" id="PF04450">
    <property type="entry name" value="BSP"/>
    <property type="match status" value="1"/>
</dbReference>
<proteinExistence type="predicted"/>
<dbReference type="Proteomes" id="UP000194841">
    <property type="component" value="Unassembled WGS sequence"/>
</dbReference>
<dbReference type="OrthoDB" id="5134860at2"/>
<evidence type="ECO:0000256" key="1">
    <source>
        <dbReference type="SAM" id="SignalP"/>
    </source>
</evidence>
<evidence type="ECO:0000313" key="2">
    <source>
        <dbReference type="EMBL" id="OUL58098.1"/>
    </source>
</evidence>
<gene>
    <name evidence="2" type="ORF">B1199_07010</name>
</gene>
<keyword evidence="1" id="KW-0732">Signal</keyword>
<dbReference type="PANTHER" id="PTHR33321">
    <property type="match status" value="1"/>
</dbReference>
<dbReference type="InterPro" id="IPR007541">
    <property type="entry name" value="Uncharacterised_BSP"/>
</dbReference>
<name>A0A244CR99_PSEDV</name>
<dbReference type="EMBL" id="MWPV01000002">
    <property type="protein sequence ID" value="OUL58098.1"/>
    <property type="molecule type" value="Genomic_DNA"/>
</dbReference>
<sequence length="256" mass="28857">MRLTIKSLACLKLAVLATALMTSTASHSEQITLKPLSFQSDIGWIGYQLPNVEIKNQTEANHPIWQSLTVPLIKQISLNVARLLYDKVESAPQLPSLGIILSEFEGVAFKEGDFNGATIKISRGYLAKFEKSHHQAALVDEIVGILYHEIAHAYQLDDHNYAEIGPVIEGIADVVRMQAGYIDVSHRKAGGHYDAGYKTTAFYFDWLIKQHPHISLPVINEQLNPHDNIKWSWQTFADSNQLILNSSWQQYQQHIL</sequence>
<evidence type="ECO:0000313" key="3">
    <source>
        <dbReference type="Proteomes" id="UP000194841"/>
    </source>
</evidence>
<organism evidence="2 3">
    <name type="scientific">Pseudoalteromonas ulvae</name>
    <dbReference type="NCBI Taxonomy" id="107327"/>
    <lineage>
        <taxon>Bacteria</taxon>
        <taxon>Pseudomonadati</taxon>
        <taxon>Pseudomonadota</taxon>
        <taxon>Gammaproteobacteria</taxon>
        <taxon>Alteromonadales</taxon>
        <taxon>Pseudoalteromonadaceae</taxon>
        <taxon>Pseudoalteromonas</taxon>
    </lineage>
</organism>
<reference evidence="2 3" key="1">
    <citation type="submission" date="2017-02" db="EMBL/GenBank/DDBJ databases">
        <title>Pseudoalteromonas ulvae TC14 Genome.</title>
        <authorList>
            <person name="Molmeret M."/>
        </authorList>
    </citation>
    <scope>NUCLEOTIDE SEQUENCE [LARGE SCALE GENOMIC DNA]</scope>
    <source>
        <strain evidence="2">TC14</strain>
    </source>
</reference>
<feature type="signal peptide" evidence="1">
    <location>
        <begin position="1"/>
        <end position="28"/>
    </location>
</feature>
<feature type="chain" id="PRO_5013212945" evidence="1">
    <location>
        <begin position="29"/>
        <end position="256"/>
    </location>
</feature>
<dbReference type="PANTHER" id="PTHR33321:SF12">
    <property type="entry name" value="PLANT BASIC SECRETORY PROTEIN (BSP) FAMILY PROTEIN"/>
    <property type="match status" value="1"/>
</dbReference>
<comment type="caution">
    <text evidence="2">The sequence shown here is derived from an EMBL/GenBank/DDBJ whole genome shotgun (WGS) entry which is preliminary data.</text>
</comment>
<dbReference type="AlphaFoldDB" id="A0A244CR99"/>
<accession>A0A244CR99</accession>
<protein>
    <submittedName>
        <fullName evidence="2">Secretion protein</fullName>
    </submittedName>
</protein>
<keyword evidence="3" id="KW-1185">Reference proteome</keyword>
<dbReference type="RefSeq" id="WP_086743403.1">
    <property type="nucleotide sequence ID" value="NZ_MWPV01000002.1"/>
</dbReference>